<feature type="region of interest" description="Disordered" evidence="1">
    <location>
        <begin position="792"/>
        <end position="811"/>
    </location>
</feature>
<evidence type="ECO:0000313" key="5">
    <source>
        <dbReference type="Proteomes" id="UP001303160"/>
    </source>
</evidence>
<proteinExistence type="predicted"/>
<feature type="compositionally biased region" description="Low complexity" evidence="1">
    <location>
        <begin position="1457"/>
        <end position="1485"/>
    </location>
</feature>
<feature type="compositionally biased region" description="Acidic residues" evidence="1">
    <location>
        <begin position="670"/>
        <end position="693"/>
    </location>
</feature>
<feature type="region of interest" description="Disordered" evidence="1">
    <location>
        <begin position="1242"/>
        <end position="1261"/>
    </location>
</feature>
<feature type="region of interest" description="Disordered" evidence="1">
    <location>
        <begin position="1159"/>
        <end position="1208"/>
    </location>
</feature>
<comment type="caution">
    <text evidence="4">The sequence shown here is derived from an EMBL/GenBank/DDBJ whole genome shotgun (WGS) entry which is preliminary data.</text>
</comment>
<feature type="compositionally biased region" description="Low complexity" evidence="1">
    <location>
        <begin position="1524"/>
        <end position="1541"/>
    </location>
</feature>
<feature type="region of interest" description="Disordered" evidence="1">
    <location>
        <begin position="1415"/>
        <end position="1632"/>
    </location>
</feature>
<feature type="compositionally biased region" description="Acidic residues" evidence="1">
    <location>
        <begin position="701"/>
        <end position="712"/>
    </location>
</feature>
<accession>A0AAN7AW76</accession>
<gene>
    <name evidence="4" type="ORF">QBC40DRAFT_347558</name>
</gene>
<keyword evidence="3" id="KW-0732">Signal</keyword>
<feature type="region of interest" description="Disordered" evidence="1">
    <location>
        <begin position="453"/>
        <end position="476"/>
    </location>
</feature>
<feature type="region of interest" description="Disordered" evidence="1">
    <location>
        <begin position="585"/>
        <end position="764"/>
    </location>
</feature>
<feature type="transmembrane region" description="Helical" evidence="2">
    <location>
        <begin position="41"/>
        <end position="59"/>
    </location>
</feature>
<feature type="transmembrane region" description="Helical" evidence="2">
    <location>
        <begin position="93"/>
        <end position="126"/>
    </location>
</feature>
<feature type="compositionally biased region" description="Low complexity" evidence="1">
    <location>
        <begin position="1174"/>
        <end position="1198"/>
    </location>
</feature>
<protein>
    <submittedName>
        <fullName evidence="4">Uncharacterized protein</fullName>
    </submittedName>
</protein>
<feature type="region of interest" description="Disordered" evidence="1">
    <location>
        <begin position="396"/>
        <end position="426"/>
    </location>
</feature>
<feature type="transmembrane region" description="Helical" evidence="2">
    <location>
        <begin position="183"/>
        <end position="210"/>
    </location>
</feature>
<keyword evidence="5" id="KW-1185">Reference proteome</keyword>
<dbReference type="Proteomes" id="UP001303160">
    <property type="component" value="Unassembled WGS sequence"/>
</dbReference>
<dbReference type="EMBL" id="MU863903">
    <property type="protein sequence ID" value="KAK4201818.1"/>
    <property type="molecule type" value="Genomic_DNA"/>
</dbReference>
<keyword evidence="2" id="KW-0472">Membrane</keyword>
<feature type="chain" id="PRO_5043050086" evidence="3">
    <location>
        <begin position="18"/>
        <end position="1649"/>
    </location>
</feature>
<feature type="signal peptide" evidence="3">
    <location>
        <begin position="1"/>
        <end position="17"/>
    </location>
</feature>
<organism evidence="4 5">
    <name type="scientific">Triangularia verruculosa</name>
    <dbReference type="NCBI Taxonomy" id="2587418"/>
    <lineage>
        <taxon>Eukaryota</taxon>
        <taxon>Fungi</taxon>
        <taxon>Dikarya</taxon>
        <taxon>Ascomycota</taxon>
        <taxon>Pezizomycotina</taxon>
        <taxon>Sordariomycetes</taxon>
        <taxon>Sordariomycetidae</taxon>
        <taxon>Sordariales</taxon>
        <taxon>Podosporaceae</taxon>
        <taxon>Triangularia</taxon>
    </lineage>
</organism>
<evidence type="ECO:0000256" key="2">
    <source>
        <dbReference type="SAM" id="Phobius"/>
    </source>
</evidence>
<evidence type="ECO:0000256" key="1">
    <source>
        <dbReference type="SAM" id="MobiDB-lite"/>
    </source>
</evidence>
<feature type="compositionally biased region" description="Polar residues" evidence="1">
    <location>
        <begin position="1247"/>
        <end position="1260"/>
    </location>
</feature>
<feature type="compositionally biased region" description="Acidic residues" evidence="1">
    <location>
        <begin position="797"/>
        <end position="811"/>
    </location>
</feature>
<feature type="compositionally biased region" description="Basic and acidic residues" evidence="1">
    <location>
        <begin position="1559"/>
        <end position="1582"/>
    </location>
</feature>
<keyword evidence="2" id="KW-1133">Transmembrane helix</keyword>
<name>A0AAN7AW76_9PEZI</name>
<feature type="compositionally biased region" description="Low complexity" evidence="1">
    <location>
        <begin position="1583"/>
        <end position="1595"/>
    </location>
</feature>
<feature type="transmembrane region" description="Helical" evidence="2">
    <location>
        <begin position="132"/>
        <end position="152"/>
    </location>
</feature>
<keyword evidence="2" id="KW-0812">Transmembrane</keyword>
<reference evidence="4" key="2">
    <citation type="submission" date="2023-05" db="EMBL/GenBank/DDBJ databases">
        <authorList>
            <consortium name="Lawrence Berkeley National Laboratory"/>
            <person name="Steindorff A."/>
            <person name="Hensen N."/>
            <person name="Bonometti L."/>
            <person name="Westerberg I."/>
            <person name="Brannstrom I.O."/>
            <person name="Guillou S."/>
            <person name="Cros-Aarteil S."/>
            <person name="Calhoun S."/>
            <person name="Haridas S."/>
            <person name="Kuo A."/>
            <person name="Mondo S."/>
            <person name="Pangilinan J."/>
            <person name="Riley R."/>
            <person name="Labutti K."/>
            <person name="Andreopoulos B."/>
            <person name="Lipzen A."/>
            <person name="Chen C."/>
            <person name="Yanf M."/>
            <person name="Daum C."/>
            <person name="Ng V."/>
            <person name="Clum A."/>
            <person name="Ohm R."/>
            <person name="Martin F."/>
            <person name="Silar P."/>
            <person name="Natvig D."/>
            <person name="Lalanne C."/>
            <person name="Gautier V."/>
            <person name="Ament-Velasquez S.L."/>
            <person name="Kruys A."/>
            <person name="Hutchinson M.I."/>
            <person name="Powell A.J."/>
            <person name="Barry K."/>
            <person name="Miller A.N."/>
            <person name="Grigoriev I.V."/>
            <person name="Debuchy R."/>
            <person name="Gladieux P."/>
            <person name="Thoren M.H."/>
            <person name="Johannesson H."/>
        </authorList>
    </citation>
    <scope>NUCLEOTIDE SEQUENCE</scope>
    <source>
        <strain evidence="4">CBS 315.58</strain>
    </source>
</reference>
<feature type="compositionally biased region" description="Basic and acidic residues" evidence="1">
    <location>
        <begin position="1608"/>
        <end position="1621"/>
    </location>
</feature>
<feature type="transmembrane region" description="Helical" evidence="2">
    <location>
        <begin position="159"/>
        <end position="177"/>
    </location>
</feature>
<evidence type="ECO:0000256" key="3">
    <source>
        <dbReference type="SAM" id="SignalP"/>
    </source>
</evidence>
<evidence type="ECO:0000313" key="4">
    <source>
        <dbReference type="EMBL" id="KAK4201818.1"/>
    </source>
</evidence>
<sequence>MKLTIFTAISFLAVAIAAPAAAPGAVTGQEAEHIEARQVDALGVFIWGMWLDLAVLGLIEMDVMFEKNSAPALPARPAAPPLYQQRLSVSLTMYAELVSVSLAIVAAFGRVLGQAIAFAAFFYVLASAVDSASPLAATSWLAYLLFFFLVFFPRLRKEYIATSALAVLGGLLAHFYGAGSYSFGMFATLPVALVSALGFKRFLGFIIALWKHTVAAVGCLAIDLASRKAKLAMELQTYLEMFVCIAMQYSKGATVLRDLFEEEARCHAQELRFAEQASTFQDLSADLSARVADFCSVHPNRKVPGCVGVFQQIPLAEKEDGHVVRSLSITWKRLLSLVGFYTIWLETELARLKAVRVKRDEVIKERQEHIASGTTIQKIIVKETAAHPVANPLAVARRPSRVSVPKPDRVVPAPPSPSQTQEEKKEMSVFEICIEQARSKRPVLPVIETDAKLPQTPDHSHTDPPASPAPAPIVEDVTSPLSDSAKVQRAFDEVARGYAAGAALDWRKRERCTGENQVVLYVQDDETMLRRRKESAVTKEARLARERSRFAYQSAQAEKEKMIAAPADAVTPAVVTDAELASAEVSKVTSAPATPAADPISVLPEDTPAQADAVAPPPSDDLMSELRVALASRGRSIRKATRADGNPSAKLKAASNVPAPTSMSTSGDEWITEDELDECDDSDGESVSSDEESDGPRGPDGDDDSDSDDEDAGPPPGGAPSAILAVVEDEQDDSPSETVADTVADNDEHGSPGPAGAPVLPEADVSYDSEAGVHEQADVSTRDVVVCVGDGKQSEHVDDEPETSYEEEGEDEVNVGIDEQLLAISEFNYPSSTTMTITSNEAESSYEEEAEQMVLFNSTGCGLMSEGMGVHPPVGSSTVVCVEAQTENAADVTDITGSFGTLRISTTSAAQAVAAPPVTMANIFGDFTATTDAPATTPAAFITSPEFGIVQTWEAAGSGTHCLDALPGMELDEELRASEPDSMVIDEEVGQEDFRMEKADAEDEGEDTAMDVIVSAEEEGCPAVTDWGFGSLSLSGTPFTSGVFDGDVDMAPPRQQEDEENAEMADQGVVGDSFMYPSVEAYPSLPSREGDMRFGEAGDVLIDGPAREWSVINEFEGGNHDGFGEQQQGFNQWPQQQQYPAPLFGDFGEQQPQFHFGLQPQQYPEAPFPGVFGQQQQQQWFHQWPQHQQQQQQQFQQPESHRDVEGSYQPQFQPEVQQPLFPSQSGNDFSFQLEQSAAHLDFGQGGQSSSEVASASQGNDDLTCPVDPELEEIERALLEALTTSQDTWSDPDMSLIDPQLLALPSNPTVDVADGEGSSSCVVTPVEDVVPPTPIVPTASPPSAVEAVANQGEEEKEEETGVSAPTAAPVVTFPEQEISFTFEARSDVFESAPAEEDYVDSYVPVSVVPLLRPEVDRRRREPRSNGSTPVEVVRTDDRQDEVPPVPDSLPLEESVRQRVAARPMLRPRLRASNAVRQAVAEQAQEVGGPSSAAGTPQRELNLQEMRARIEAMRRAGASNFEEDPSSPASSTTSSSSSPSPRRTTSEEPEPVAEGSSSSAEVKEGQQAEEQKLKSSEVEAHQGEEAVLQAAVAGGAQHETRDAGRRKRSHVDEGDGDVAHNVEDALGPPVIEGRRILPCRGRLKRANEEPD</sequence>
<feature type="compositionally biased region" description="Polar residues" evidence="1">
    <location>
        <begin position="658"/>
        <end position="667"/>
    </location>
</feature>
<reference evidence="4" key="1">
    <citation type="journal article" date="2023" name="Mol. Phylogenet. Evol.">
        <title>Genome-scale phylogeny and comparative genomics of the fungal order Sordariales.</title>
        <authorList>
            <person name="Hensen N."/>
            <person name="Bonometti L."/>
            <person name="Westerberg I."/>
            <person name="Brannstrom I.O."/>
            <person name="Guillou S."/>
            <person name="Cros-Aarteil S."/>
            <person name="Calhoun S."/>
            <person name="Haridas S."/>
            <person name="Kuo A."/>
            <person name="Mondo S."/>
            <person name="Pangilinan J."/>
            <person name="Riley R."/>
            <person name="LaButti K."/>
            <person name="Andreopoulos B."/>
            <person name="Lipzen A."/>
            <person name="Chen C."/>
            <person name="Yan M."/>
            <person name="Daum C."/>
            <person name="Ng V."/>
            <person name="Clum A."/>
            <person name="Steindorff A."/>
            <person name="Ohm R.A."/>
            <person name="Martin F."/>
            <person name="Silar P."/>
            <person name="Natvig D.O."/>
            <person name="Lalanne C."/>
            <person name="Gautier V."/>
            <person name="Ament-Velasquez S.L."/>
            <person name="Kruys A."/>
            <person name="Hutchinson M.I."/>
            <person name="Powell A.J."/>
            <person name="Barry K."/>
            <person name="Miller A.N."/>
            <person name="Grigoriev I.V."/>
            <person name="Debuchy R."/>
            <person name="Gladieux P."/>
            <person name="Hiltunen Thoren M."/>
            <person name="Johannesson H."/>
        </authorList>
    </citation>
    <scope>NUCLEOTIDE SEQUENCE</scope>
    <source>
        <strain evidence="4">CBS 315.58</strain>
    </source>
</reference>